<evidence type="ECO:0000313" key="6">
    <source>
        <dbReference type="EMBL" id="GIO29300.1"/>
    </source>
</evidence>
<evidence type="ECO:0000313" key="7">
    <source>
        <dbReference type="Proteomes" id="UP000679779"/>
    </source>
</evidence>
<dbReference type="InterPro" id="IPR052708">
    <property type="entry name" value="PxpC"/>
</dbReference>
<dbReference type="Gene3D" id="2.40.100.10">
    <property type="entry name" value="Cyclophilin-like"/>
    <property type="match status" value="1"/>
</dbReference>
<protein>
    <submittedName>
        <fullName evidence="6">KipI antagonist</fullName>
    </submittedName>
</protein>
<keyword evidence="7" id="KW-1185">Reference proteome</keyword>
<evidence type="ECO:0000256" key="1">
    <source>
        <dbReference type="ARBA" id="ARBA00022741"/>
    </source>
</evidence>
<keyword evidence="3" id="KW-0067">ATP-binding</keyword>
<dbReference type="GO" id="GO:0005524">
    <property type="term" value="F:ATP binding"/>
    <property type="evidence" value="ECO:0007669"/>
    <property type="project" value="UniProtKB-KW"/>
</dbReference>
<dbReference type="RefSeq" id="WP_160038276.1">
    <property type="nucleotide sequence ID" value="NZ_BORQ01000001.1"/>
</dbReference>
<feature type="compositionally biased region" description="Basic and acidic residues" evidence="4">
    <location>
        <begin position="151"/>
        <end position="166"/>
    </location>
</feature>
<dbReference type="Pfam" id="PF02626">
    <property type="entry name" value="CT_A_B"/>
    <property type="match status" value="1"/>
</dbReference>
<dbReference type="SUPFAM" id="SSF50891">
    <property type="entry name" value="Cyclophilin-like"/>
    <property type="match status" value="1"/>
</dbReference>
<dbReference type="AlphaFoldDB" id="A0A919XET8"/>
<sequence length="341" mass="37368">MSIEVIKRGLLVTVQDLGRTGFGKFGIGKSGAMDKTALRIANWLVGNDGGEAALEVTWSGFSVRFHQNMLVSITGADLSPESGGKPVPMWRPVWFRQGSELTFRRPVSGCRAYLAASGGWDVPEVLGSRSTYLRAGIGGVEGRALQSGDMIHSRRSDRSGSNDDRFPGNGGDEAFRTVRWSAAPRQGYIRPNHLIRVTKGRQYGDFRAEDLCGFFEGSYRVKPESDRMGYRLSGPRLTLRTAREYLSEGVTDGTVQVPPDGQPIILMADRQTLGGYPKIAQVISADLPKIAQLSPGNAIRFREVSLAEAEAAYLAQERGLQLLRKRIGDELKEVVECCGWT</sequence>
<reference evidence="6" key="1">
    <citation type="submission" date="2021-03" db="EMBL/GenBank/DDBJ databases">
        <title>Antimicrobial resistance genes in bacteria isolated from Japanese honey, and their potential for conferring macrolide and lincosamide resistance in the American foulbrood pathogen Paenibacillus larvae.</title>
        <authorList>
            <person name="Okamoto M."/>
            <person name="Kumagai M."/>
            <person name="Kanamori H."/>
            <person name="Takamatsu D."/>
        </authorList>
    </citation>
    <scope>NUCLEOTIDE SEQUENCE</scope>
    <source>
        <strain evidence="6">J2TS6</strain>
    </source>
</reference>
<keyword evidence="1" id="KW-0547">Nucleotide-binding</keyword>
<accession>A0A919XET8</accession>
<dbReference type="Proteomes" id="UP000679779">
    <property type="component" value="Unassembled WGS sequence"/>
</dbReference>
<dbReference type="EMBL" id="BORQ01000001">
    <property type="protein sequence ID" value="GIO29300.1"/>
    <property type="molecule type" value="Genomic_DNA"/>
</dbReference>
<evidence type="ECO:0000256" key="2">
    <source>
        <dbReference type="ARBA" id="ARBA00022801"/>
    </source>
</evidence>
<feature type="domain" description="Carboxyltransferase" evidence="5">
    <location>
        <begin position="24"/>
        <end position="319"/>
    </location>
</feature>
<dbReference type="GO" id="GO:0016787">
    <property type="term" value="F:hydrolase activity"/>
    <property type="evidence" value="ECO:0007669"/>
    <property type="project" value="UniProtKB-KW"/>
</dbReference>
<gene>
    <name evidence="6" type="primary">kipA</name>
    <name evidence="6" type="ORF">J2TS6_04410</name>
</gene>
<organism evidence="6 7">
    <name type="scientific">Paenibacillus albilobatus</name>
    <dbReference type="NCBI Taxonomy" id="2716884"/>
    <lineage>
        <taxon>Bacteria</taxon>
        <taxon>Bacillati</taxon>
        <taxon>Bacillota</taxon>
        <taxon>Bacilli</taxon>
        <taxon>Bacillales</taxon>
        <taxon>Paenibacillaceae</taxon>
        <taxon>Paenibacillus</taxon>
    </lineage>
</organism>
<evidence type="ECO:0000259" key="5">
    <source>
        <dbReference type="SMART" id="SM00797"/>
    </source>
</evidence>
<evidence type="ECO:0000256" key="3">
    <source>
        <dbReference type="ARBA" id="ARBA00022840"/>
    </source>
</evidence>
<dbReference type="PANTHER" id="PTHR43309:SF3">
    <property type="entry name" value="5-OXOPROLINASE SUBUNIT C"/>
    <property type="match status" value="1"/>
</dbReference>
<dbReference type="InterPro" id="IPR029000">
    <property type="entry name" value="Cyclophilin-like_dom_sf"/>
</dbReference>
<dbReference type="InterPro" id="IPR003778">
    <property type="entry name" value="CT_A_B"/>
</dbReference>
<dbReference type="SMART" id="SM00797">
    <property type="entry name" value="AHS2"/>
    <property type="match status" value="1"/>
</dbReference>
<proteinExistence type="predicted"/>
<dbReference type="NCBIfam" id="TIGR00724">
    <property type="entry name" value="urea_amlyse_rel"/>
    <property type="match status" value="1"/>
</dbReference>
<dbReference type="PANTHER" id="PTHR43309">
    <property type="entry name" value="5-OXOPROLINASE SUBUNIT C"/>
    <property type="match status" value="1"/>
</dbReference>
<keyword evidence="2" id="KW-0378">Hydrolase</keyword>
<name>A0A919XET8_9BACL</name>
<feature type="region of interest" description="Disordered" evidence="4">
    <location>
        <begin position="146"/>
        <end position="172"/>
    </location>
</feature>
<evidence type="ECO:0000256" key="4">
    <source>
        <dbReference type="SAM" id="MobiDB-lite"/>
    </source>
</evidence>
<comment type="caution">
    <text evidence="6">The sequence shown here is derived from an EMBL/GenBank/DDBJ whole genome shotgun (WGS) entry which is preliminary data.</text>
</comment>